<protein>
    <submittedName>
        <fullName evidence="1">Uncharacterized protein</fullName>
    </submittedName>
</protein>
<sequence>MDNREKVNSILGKDIAESNLTRAIEIDEITPFTKAGMTPDWKAMEKSATSKYGDLGEEIVWQTRVFYSINHQDWKGFGESLKPWFDKYGYKRFWINAGLINNVAWAAFEHTDNKDALEAAAKMASHGLKENEMSALIDTYANLLYKLGKKKKHYIGRRKHLRRIRVIMI</sequence>
<evidence type="ECO:0000313" key="2">
    <source>
        <dbReference type="Proteomes" id="UP000318815"/>
    </source>
</evidence>
<dbReference type="RefSeq" id="WP_146308468.1">
    <property type="nucleotide sequence ID" value="NZ_VOHS01000085.1"/>
</dbReference>
<dbReference type="OrthoDB" id="120730at2"/>
<reference evidence="1 2" key="1">
    <citation type="submission" date="2019-08" db="EMBL/GenBank/DDBJ databases">
        <title>Whole genome sequencing of chitin degrading bacteria Chitinophaga pinensis YS16.</title>
        <authorList>
            <person name="Singh R.P."/>
            <person name="Manchanda G."/>
            <person name="Maurya I.K."/>
            <person name="Joshi N.K."/>
            <person name="Srivastava A.K."/>
        </authorList>
    </citation>
    <scope>NUCLEOTIDE SEQUENCE [LARGE SCALE GENOMIC DNA]</scope>
    <source>
        <strain evidence="1 2">YS-16</strain>
    </source>
</reference>
<dbReference type="EMBL" id="VOHS01000085">
    <property type="protein sequence ID" value="TWV89887.1"/>
    <property type="molecule type" value="Genomic_DNA"/>
</dbReference>
<dbReference type="Proteomes" id="UP000318815">
    <property type="component" value="Unassembled WGS sequence"/>
</dbReference>
<accession>A0A5C6LKE6</accession>
<dbReference type="AlphaFoldDB" id="A0A5C6LKE6"/>
<name>A0A5C6LKE6_9BACT</name>
<proteinExistence type="predicted"/>
<keyword evidence="2" id="KW-1185">Reference proteome</keyword>
<comment type="caution">
    <text evidence="1">The sequence shown here is derived from an EMBL/GenBank/DDBJ whole genome shotgun (WGS) entry which is preliminary data.</text>
</comment>
<organism evidence="1 2">
    <name type="scientific">Chitinophaga pinensis</name>
    <dbReference type="NCBI Taxonomy" id="79329"/>
    <lineage>
        <taxon>Bacteria</taxon>
        <taxon>Pseudomonadati</taxon>
        <taxon>Bacteroidota</taxon>
        <taxon>Chitinophagia</taxon>
        <taxon>Chitinophagales</taxon>
        <taxon>Chitinophagaceae</taxon>
        <taxon>Chitinophaga</taxon>
    </lineage>
</organism>
<gene>
    <name evidence="1" type="ORF">FEF09_29710</name>
</gene>
<evidence type="ECO:0000313" key="1">
    <source>
        <dbReference type="EMBL" id="TWV89887.1"/>
    </source>
</evidence>